<sequence length="162" mass="18927">MESDGSICIDYSEYEHWSYEKFARFVNNMLLRRDTYLHTFKLRFEGHHPINFKDVRTWIGYAVKHNVKVLDVDLYGYDKTILPRCIFTCPSLQELNLSMGEAPYEELEHEGLMLPDIIKLPSLKKLSLCDVEVHSIDLKHMIPQSPVLEDMHLVNCAVRTPS</sequence>
<comment type="caution">
    <text evidence="2">The sequence shown here is derived from an EMBL/GenBank/DDBJ whole genome shotgun (WGS) entry which is preliminary data.</text>
</comment>
<dbReference type="Proteomes" id="UP000823388">
    <property type="component" value="Chromosome 6K"/>
</dbReference>
<accession>A0A8T0RFM3</accession>
<dbReference type="EMBL" id="CM029047">
    <property type="protein sequence ID" value="KAG2583956.1"/>
    <property type="molecule type" value="Genomic_DNA"/>
</dbReference>
<dbReference type="AlphaFoldDB" id="A0A8T0RFM3"/>
<dbReference type="Gene3D" id="3.80.10.10">
    <property type="entry name" value="Ribonuclease Inhibitor"/>
    <property type="match status" value="1"/>
</dbReference>
<reference evidence="2" key="1">
    <citation type="submission" date="2020-05" db="EMBL/GenBank/DDBJ databases">
        <title>WGS assembly of Panicum virgatum.</title>
        <authorList>
            <person name="Lovell J.T."/>
            <person name="Jenkins J."/>
            <person name="Shu S."/>
            <person name="Juenger T.E."/>
            <person name="Schmutz J."/>
        </authorList>
    </citation>
    <scope>NUCLEOTIDE SEQUENCE</scope>
    <source>
        <strain evidence="2">AP13</strain>
    </source>
</reference>
<protein>
    <recommendedName>
        <fullName evidence="1">F-box/LRR-repeat protein 15/At3g58940/PEG3-like LRR domain-containing protein</fullName>
    </recommendedName>
</protein>
<keyword evidence="3" id="KW-1185">Reference proteome</keyword>
<dbReference type="PANTHER" id="PTHR31900:SF32">
    <property type="entry name" value="F-BOX_RNI_FBD-LIKE DOMAIN PROTEIN"/>
    <property type="match status" value="1"/>
</dbReference>
<evidence type="ECO:0000259" key="1">
    <source>
        <dbReference type="Pfam" id="PF24758"/>
    </source>
</evidence>
<evidence type="ECO:0000313" key="3">
    <source>
        <dbReference type="Proteomes" id="UP000823388"/>
    </source>
</evidence>
<dbReference type="InterPro" id="IPR055411">
    <property type="entry name" value="LRR_FXL15/At3g58940/PEG3-like"/>
</dbReference>
<dbReference type="PANTHER" id="PTHR31900">
    <property type="entry name" value="F-BOX/RNI SUPERFAMILY PROTEIN-RELATED"/>
    <property type="match status" value="1"/>
</dbReference>
<evidence type="ECO:0000313" key="2">
    <source>
        <dbReference type="EMBL" id="KAG2583956.1"/>
    </source>
</evidence>
<dbReference type="SUPFAM" id="SSF52047">
    <property type="entry name" value="RNI-like"/>
    <property type="match status" value="1"/>
</dbReference>
<organism evidence="2 3">
    <name type="scientific">Panicum virgatum</name>
    <name type="common">Blackwell switchgrass</name>
    <dbReference type="NCBI Taxonomy" id="38727"/>
    <lineage>
        <taxon>Eukaryota</taxon>
        <taxon>Viridiplantae</taxon>
        <taxon>Streptophyta</taxon>
        <taxon>Embryophyta</taxon>
        <taxon>Tracheophyta</taxon>
        <taxon>Spermatophyta</taxon>
        <taxon>Magnoliopsida</taxon>
        <taxon>Liliopsida</taxon>
        <taxon>Poales</taxon>
        <taxon>Poaceae</taxon>
        <taxon>PACMAD clade</taxon>
        <taxon>Panicoideae</taxon>
        <taxon>Panicodae</taxon>
        <taxon>Paniceae</taxon>
        <taxon>Panicinae</taxon>
        <taxon>Panicum</taxon>
        <taxon>Panicum sect. Hiantes</taxon>
    </lineage>
</organism>
<dbReference type="InterPro" id="IPR050232">
    <property type="entry name" value="FBL13/AtMIF1-like"/>
</dbReference>
<gene>
    <name evidence="2" type="ORF">PVAP13_6KG254200</name>
</gene>
<name>A0A8T0RFM3_PANVG</name>
<proteinExistence type="predicted"/>
<dbReference type="InterPro" id="IPR032675">
    <property type="entry name" value="LRR_dom_sf"/>
</dbReference>
<dbReference type="Pfam" id="PF24758">
    <property type="entry name" value="LRR_At5g56370"/>
    <property type="match status" value="1"/>
</dbReference>
<feature type="domain" description="F-box/LRR-repeat protein 15/At3g58940/PEG3-like LRR" evidence="1">
    <location>
        <begin position="56"/>
        <end position="157"/>
    </location>
</feature>